<dbReference type="CDD" id="cd17246">
    <property type="entry name" value="RMtype1_S_SonII-TRD2-CR2_like"/>
    <property type="match status" value="1"/>
</dbReference>
<reference evidence="7 8" key="1">
    <citation type="submission" date="2024-06" db="EMBL/GenBank/DDBJ databases">
        <title>Construction of an artificial bacterial consortium using nitrogen cycle bacteria from Cuatro Cienegas Basin and a mangrove forest.</title>
        <authorList>
            <person name="Aguilera-Najera D."/>
            <person name="Marquez-Cianci L."/>
            <person name="Martinez-Perez E."/>
            <person name="Rosas-Barrera M."/>
            <person name="Rodriguez-Cruz U.E."/>
            <person name="Tapia-Lopez R."/>
            <person name="Eguiarte L.E."/>
            <person name="Souza-Saldivar V."/>
        </authorList>
    </citation>
    <scope>NUCLEOTIDE SEQUENCE [LARGE SCALE GENOMIC DNA]</scope>
    <source>
        <strain evidence="7 8">S14-15</strain>
    </source>
</reference>
<feature type="domain" description="Type I restriction modification DNA specificity" evidence="6">
    <location>
        <begin position="28"/>
        <end position="194"/>
    </location>
</feature>
<keyword evidence="2" id="KW-0680">Restriction system</keyword>
<name>A0ABV1S7I1_BACAB</name>
<evidence type="ECO:0000256" key="1">
    <source>
        <dbReference type="ARBA" id="ARBA00010923"/>
    </source>
</evidence>
<feature type="coiled-coil region" evidence="5">
    <location>
        <begin position="169"/>
        <end position="203"/>
    </location>
</feature>
<organism evidence="7 8">
    <name type="scientific">Bacillus altitudinis</name>
    <dbReference type="NCBI Taxonomy" id="293387"/>
    <lineage>
        <taxon>Bacteria</taxon>
        <taxon>Bacillati</taxon>
        <taxon>Bacillota</taxon>
        <taxon>Bacilli</taxon>
        <taxon>Bacillales</taxon>
        <taxon>Bacillaceae</taxon>
        <taxon>Bacillus</taxon>
    </lineage>
</organism>
<dbReference type="EMBL" id="JBEOME010000008">
    <property type="protein sequence ID" value="MER3122500.1"/>
    <property type="molecule type" value="Genomic_DNA"/>
</dbReference>
<evidence type="ECO:0000313" key="7">
    <source>
        <dbReference type="EMBL" id="MER3122500.1"/>
    </source>
</evidence>
<keyword evidence="7" id="KW-0378">Hydrolase</keyword>
<keyword evidence="7" id="KW-0255">Endonuclease</keyword>
<dbReference type="RefSeq" id="WP_025207740.1">
    <property type="nucleotide sequence ID" value="NZ_JBEOME010000008.1"/>
</dbReference>
<comment type="caution">
    <text evidence="7">The sequence shown here is derived from an EMBL/GenBank/DDBJ whole genome shotgun (WGS) entry which is preliminary data.</text>
</comment>
<keyword evidence="7" id="KW-0540">Nuclease</keyword>
<dbReference type="PANTHER" id="PTHR43140:SF1">
    <property type="entry name" value="TYPE I RESTRICTION ENZYME ECOKI SPECIFICITY SUBUNIT"/>
    <property type="match status" value="1"/>
</dbReference>
<evidence type="ECO:0000256" key="5">
    <source>
        <dbReference type="SAM" id="Coils"/>
    </source>
</evidence>
<dbReference type="InterPro" id="IPR051212">
    <property type="entry name" value="Type-I_RE_S_subunit"/>
</dbReference>
<dbReference type="SUPFAM" id="SSF116734">
    <property type="entry name" value="DNA methylase specificity domain"/>
    <property type="match status" value="2"/>
</dbReference>
<dbReference type="Proteomes" id="UP001467674">
    <property type="component" value="Unassembled WGS sequence"/>
</dbReference>
<accession>A0ABV1S7I1</accession>
<keyword evidence="3" id="KW-0238">DNA-binding</keyword>
<dbReference type="InterPro" id="IPR044946">
    <property type="entry name" value="Restrct_endonuc_typeI_TRD_sf"/>
</dbReference>
<comment type="subunit">
    <text evidence="4">The methyltransferase is composed of M and S polypeptides.</text>
</comment>
<dbReference type="Pfam" id="PF01420">
    <property type="entry name" value="Methylase_S"/>
    <property type="match status" value="2"/>
</dbReference>
<dbReference type="GO" id="GO:0004519">
    <property type="term" value="F:endonuclease activity"/>
    <property type="evidence" value="ECO:0007669"/>
    <property type="project" value="UniProtKB-KW"/>
</dbReference>
<dbReference type="PANTHER" id="PTHR43140">
    <property type="entry name" value="TYPE-1 RESTRICTION ENZYME ECOKI SPECIFICITY PROTEIN"/>
    <property type="match status" value="1"/>
</dbReference>
<feature type="domain" description="Type I restriction modification DNA specificity" evidence="6">
    <location>
        <begin position="243"/>
        <end position="409"/>
    </location>
</feature>
<evidence type="ECO:0000313" key="8">
    <source>
        <dbReference type="Proteomes" id="UP001467674"/>
    </source>
</evidence>
<protein>
    <submittedName>
        <fullName evidence="7">Restriction endonuclease subunit S</fullName>
    </submittedName>
</protein>
<proteinExistence type="inferred from homology"/>
<keyword evidence="8" id="KW-1185">Reference proteome</keyword>
<comment type="similarity">
    <text evidence="1">Belongs to the type-I restriction system S methylase family.</text>
</comment>
<gene>
    <name evidence="7" type="ORF">ABQG71_15000</name>
</gene>
<evidence type="ECO:0000256" key="4">
    <source>
        <dbReference type="ARBA" id="ARBA00038652"/>
    </source>
</evidence>
<evidence type="ECO:0000256" key="3">
    <source>
        <dbReference type="ARBA" id="ARBA00023125"/>
    </source>
</evidence>
<keyword evidence="5" id="KW-0175">Coiled coil</keyword>
<dbReference type="InterPro" id="IPR000055">
    <property type="entry name" value="Restrct_endonuc_typeI_TRD"/>
</dbReference>
<dbReference type="Gene3D" id="3.90.220.20">
    <property type="entry name" value="DNA methylase specificity domains"/>
    <property type="match status" value="2"/>
</dbReference>
<evidence type="ECO:0000259" key="6">
    <source>
        <dbReference type="Pfam" id="PF01420"/>
    </source>
</evidence>
<sequence length="463" mass="52722">MSKKKKTIEELLKEALVSDEQQPYEVPENWVWTKLGCVFEQVKEQIQPTGNEKYIGLEHMNKGGGILEVGNTEGVKSKKVVFKKNDVLYGKLRPYLNKHAYVEFDGVASTDILVYRNKNIRANKLLNMYLGLPQVLQYANENSNGINLPRVSPKAMDNMFFPLPPFHEQKRIADKVERLISKIDEAKQLIEEAKETFELRRAAILEKAFRGELTKKWRGENLKESSDTEVVQTDKTLYNLPFNWEWIDLDTVCEKITDGTHHSPKSYPSGDYMYITAKNIKKQGILLDNVTYVSKEVHQEIYNRCDVKKGDVLYIKDGATTGIATVNQITEEFSLLSSVALLRPKRNVLAAKYLMYCLNSPSTKSRMLGMISGNAITRLTLKKIKQGIIPLPPFDEQEIIVSILEKVNSVDEQLDCVTNLEDNINNLKQSILSKAFRGELGTNDPSEESAIELLKEVLQDQVK</sequence>
<evidence type="ECO:0000256" key="2">
    <source>
        <dbReference type="ARBA" id="ARBA00022747"/>
    </source>
</evidence>